<name>E3HZJ1_RHOVT</name>
<dbReference type="NCBIfam" id="NF047595">
    <property type="entry name" value="IS66_ISRel24_TnpA"/>
    <property type="match status" value="1"/>
</dbReference>
<keyword evidence="3" id="KW-1185">Reference proteome</keyword>
<evidence type="ECO:0000313" key="3">
    <source>
        <dbReference type="Proteomes" id="UP000001399"/>
    </source>
</evidence>
<dbReference type="Proteomes" id="UP000001399">
    <property type="component" value="Chromosome"/>
</dbReference>
<dbReference type="STRING" id="648757.Rvan_1783"/>
<proteinExistence type="inferred from homology"/>
<dbReference type="HOGENOM" id="CLU_113764_1_2_5"/>
<dbReference type="InterPro" id="IPR002514">
    <property type="entry name" value="Transposase_8"/>
</dbReference>
<reference evidence="3" key="1">
    <citation type="journal article" date="2011" name="J. Bacteriol.">
        <title>Genome sequences of eight morphologically diverse alphaproteobacteria.</title>
        <authorList>
            <consortium name="US DOE Joint Genome Institute"/>
            <person name="Brown P.J."/>
            <person name="Kysela D.T."/>
            <person name="Buechlein A."/>
            <person name="Hemmerich C."/>
            <person name="Brun Y.V."/>
        </authorList>
    </citation>
    <scope>NUCLEOTIDE SEQUENCE [LARGE SCALE GENOMIC DNA]</scope>
    <source>
        <strain evidence="3">ATCC 17100 / ATH 3.1.1 / DSM 162 / LMG 4299</strain>
    </source>
</reference>
<dbReference type="PANTHER" id="PTHR37936:SF3">
    <property type="entry name" value="TRANSPOSASE INSC FOR INSERTION ELEMENT IS2A-RELATED"/>
    <property type="match status" value="1"/>
</dbReference>
<dbReference type="InterPro" id="IPR010921">
    <property type="entry name" value="Trp_repressor/repl_initiator"/>
</dbReference>
<dbReference type="AlphaFoldDB" id="E3HZJ1"/>
<evidence type="ECO:0000256" key="1">
    <source>
        <dbReference type="ARBA" id="ARBA00009964"/>
    </source>
</evidence>
<evidence type="ECO:0000313" key="2">
    <source>
        <dbReference type="EMBL" id="ADP71026.1"/>
    </source>
</evidence>
<dbReference type="GO" id="GO:0043565">
    <property type="term" value="F:sequence-specific DNA binding"/>
    <property type="evidence" value="ECO:0007669"/>
    <property type="project" value="InterPro"/>
</dbReference>
<dbReference type="KEGG" id="rva:Rvan_1783"/>
<dbReference type="eggNOG" id="COG2963">
    <property type="taxonomic scope" value="Bacteria"/>
</dbReference>
<dbReference type="GO" id="GO:0006313">
    <property type="term" value="P:DNA transposition"/>
    <property type="evidence" value="ECO:0007669"/>
    <property type="project" value="InterPro"/>
</dbReference>
<organism evidence="2 3">
    <name type="scientific">Rhodomicrobium vannielii (strain ATCC 17100 / DSM 162 / LMG 4299 / NCIMB 10020 / ATH 3.1.1)</name>
    <dbReference type="NCBI Taxonomy" id="648757"/>
    <lineage>
        <taxon>Bacteria</taxon>
        <taxon>Pseudomonadati</taxon>
        <taxon>Pseudomonadota</taxon>
        <taxon>Alphaproteobacteria</taxon>
        <taxon>Hyphomicrobiales</taxon>
        <taxon>Hyphomicrobiaceae</taxon>
        <taxon>Rhodomicrobium</taxon>
    </lineage>
</organism>
<dbReference type="PANTHER" id="PTHR37936">
    <property type="entry name" value="TRANSPOSASE INSC FOR INSERTION ELEMENT IS2A-RELATED"/>
    <property type="match status" value="1"/>
</dbReference>
<sequence>MPMSGDTFARRYSVVADTRRRWSDDEKQAIIAEALQPGVNVSAVARRHGIKPSLLFRWRKLAKNDAKPEPAPAFLPVSLTASAKNRDTNCDHTTGDAPAADSRIEIELLNGRRVRVGPGADMGPLKRILEIVDGRQR</sequence>
<gene>
    <name evidence="2" type="ordered locus">Rvan_1783</name>
</gene>
<comment type="similarity">
    <text evidence="1">Belongs to the transposase 8 family.</text>
</comment>
<dbReference type="Gene3D" id="1.10.10.10">
    <property type="entry name" value="Winged helix-like DNA-binding domain superfamily/Winged helix DNA-binding domain"/>
    <property type="match status" value="1"/>
</dbReference>
<accession>E3HZJ1</accession>
<dbReference type="SUPFAM" id="SSF48295">
    <property type="entry name" value="TrpR-like"/>
    <property type="match status" value="1"/>
</dbReference>
<dbReference type="Pfam" id="PF01527">
    <property type="entry name" value="HTH_Tnp_1"/>
    <property type="match status" value="1"/>
</dbReference>
<dbReference type="GO" id="GO:0004803">
    <property type="term" value="F:transposase activity"/>
    <property type="evidence" value="ECO:0007669"/>
    <property type="project" value="InterPro"/>
</dbReference>
<dbReference type="InterPro" id="IPR036388">
    <property type="entry name" value="WH-like_DNA-bd_sf"/>
</dbReference>
<protein>
    <submittedName>
        <fullName evidence="2">Transposase IS3/IS911 family protein</fullName>
    </submittedName>
</protein>
<dbReference type="EMBL" id="CP002292">
    <property type="protein sequence ID" value="ADP71026.1"/>
    <property type="molecule type" value="Genomic_DNA"/>
</dbReference>